<dbReference type="Proteomes" id="UP000229335">
    <property type="component" value="Unassembled WGS sequence"/>
</dbReference>
<name>A0A2M6WMT9_9BACT</name>
<dbReference type="AlphaFoldDB" id="A0A2M6WMT9"/>
<dbReference type="SUPFAM" id="SSF143100">
    <property type="entry name" value="TTHA1013/TTHA0281-like"/>
    <property type="match status" value="1"/>
</dbReference>
<dbReference type="PANTHER" id="PTHR34504:SF2">
    <property type="entry name" value="UPF0150 PROTEIN SSL0259"/>
    <property type="match status" value="1"/>
</dbReference>
<dbReference type="EMBL" id="PFAS01000011">
    <property type="protein sequence ID" value="PIT94072.1"/>
    <property type="molecule type" value="Genomic_DNA"/>
</dbReference>
<dbReference type="Gene3D" id="3.30.160.250">
    <property type="match status" value="1"/>
</dbReference>
<proteinExistence type="predicted"/>
<dbReference type="InterPro" id="IPR051404">
    <property type="entry name" value="TA_system_antitoxin"/>
</dbReference>
<evidence type="ECO:0000313" key="1">
    <source>
        <dbReference type="EMBL" id="PIT94072.1"/>
    </source>
</evidence>
<sequence length="79" mass="9276">MKKKKEYNLSVIIEKDESGYYLGRVPALRSCYTQAKTLPELYKRLNEVVRLCLDVDEKFFEAGIPQNQFVGIQQLQFSR</sequence>
<organism evidence="1 2">
    <name type="scientific">Candidatus Falkowbacteria bacterium CG10_big_fil_rev_8_21_14_0_10_43_11</name>
    <dbReference type="NCBI Taxonomy" id="1974568"/>
    <lineage>
        <taxon>Bacteria</taxon>
        <taxon>Candidatus Falkowiibacteriota</taxon>
    </lineage>
</organism>
<accession>A0A2M6WMT9</accession>
<dbReference type="InterPro" id="IPR035069">
    <property type="entry name" value="TTHA1013/TTHA0281-like"/>
</dbReference>
<dbReference type="PANTHER" id="PTHR34504">
    <property type="entry name" value="ANTITOXIN HICB"/>
    <property type="match status" value="1"/>
</dbReference>
<evidence type="ECO:0008006" key="3">
    <source>
        <dbReference type="Google" id="ProtNLM"/>
    </source>
</evidence>
<comment type="caution">
    <text evidence="1">The sequence shown here is derived from an EMBL/GenBank/DDBJ whole genome shotgun (WGS) entry which is preliminary data.</text>
</comment>
<reference evidence="2" key="1">
    <citation type="submission" date="2017-09" db="EMBL/GenBank/DDBJ databases">
        <title>Depth-based differentiation of microbial function through sediment-hosted aquifers and enrichment of novel symbionts in the deep terrestrial subsurface.</title>
        <authorList>
            <person name="Probst A.J."/>
            <person name="Ladd B."/>
            <person name="Jarett J.K."/>
            <person name="Geller-Mcgrath D.E."/>
            <person name="Sieber C.M.K."/>
            <person name="Emerson J.B."/>
            <person name="Anantharaman K."/>
            <person name="Thomas B.C."/>
            <person name="Malmstrom R."/>
            <person name="Stieglmeier M."/>
            <person name="Klingl A."/>
            <person name="Woyke T."/>
            <person name="Ryan C.M."/>
            <person name="Banfield J.F."/>
        </authorList>
    </citation>
    <scope>NUCLEOTIDE SEQUENCE [LARGE SCALE GENOMIC DNA]</scope>
</reference>
<gene>
    <name evidence="1" type="ORF">COU00_00935</name>
</gene>
<protein>
    <recommendedName>
        <fullName evidence="3">Type II toxin-antitoxin system HicB family antitoxin</fullName>
    </recommendedName>
</protein>
<evidence type="ECO:0000313" key="2">
    <source>
        <dbReference type="Proteomes" id="UP000229335"/>
    </source>
</evidence>